<organism evidence="1 2">
    <name type="scientific">Paracidovorax wautersii</name>
    <dbReference type="NCBI Taxonomy" id="1177982"/>
    <lineage>
        <taxon>Bacteria</taxon>
        <taxon>Pseudomonadati</taxon>
        <taxon>Pseudomonadota</taxon>
        <taxon>Betaproteobacteria</taxon>
        <taxon>Burkholderiales</taxon>
        <taxon>Comamonadaceae</taxon>
        <taxon>Paracidovorax</taxon>
    </lineage>
</organism>
<sequence>MSQAFLSQSIAVIDSAGQHRSVEVWTTPIQHKALPSSVKIINGTDEFFVDGQSVNKLKDGTYQVVQTDEILTPLPEQGDD</sequence>
<keyword evidence="2" id="KW-1185">Reference proteome</keyword>
<comment type="caution">
    <text evidence="1">The sequence shown here is derived from an EMBL/GenBank/DDBJ whole genome shotgun (WGS) entry which is preliminary data.</text>
</comment>
<dbReference type="RefSeq" id="WP_309831363.1">
    <property type="nucleotide sequence ID" value="NZ_JAVIZX010000001.1"/>
</dbReference>
<evidence type="ECO:0000313" key="1">
    <source>
        <dbReference type="EMBL" id="MDR6216162.1"/>
    </source>
</evidence>
<proteinExistence type="predicted"/>
<dbReference type="Proteomes" id="UP001267710">
    <property type="component" value="Unassembled WGS sequence"/>
</dbReference>
<dbReference type="EMBL" id="JAVIZX010000001">
    <property type="protein sequence ID" value="MDR6216162.1"/>
    <property type="molecule type" value="Genomic_DNA"/>
</dbReference>
<accession>A0ABU1IG38</accession>
<gene>
    <name evidence="1" type="ORF">QE399_003851</name>
</gene>
<protein>
    <submittedName>
        <fullName evidence="1">Uncharacterized protein</fullName>
    </submittedName>
</protein>
<name>A0ABU1IG38_9BURK</name>
<evidence type="ECO:0000313" key="2">
    <source>
        <dbReference type="Proteomes" id="UP001267710"/>
    </source>
</evidence>
<reference evidence="1 2" key="1">
    <citation type="submission" date="2023-08" db="EMBL/GenBank/DDBJ databases">
        <title>Functional and genomic diversity of the sorghum phyllosphere microbiome.</title>
        <authorList>
            <person name="Shade A."/>
        </authorList>
    </citation>
    <scope>NUCLEOTIDE SEQUENCE [LARGE SCALE GENOMIC DNA]</scope>
    <source>
        <strain evidence="1 2">SORGH_AS_0335</strain>
    </source>
</reference>